<dbReference type="AlphaFoldDB" id="A0AAV1ZK58"/>
<proteinExistence type="predicted"/>
<evidence type="ECO:0000256" key="1">
    <source>
        <dbReference type="SAM" id="Phobius"/>
    </source>
</evidence>
<keyword evidence="1" id="KW-1133">Transmembrane helix</keyword>
<organism evidence="2 3">
    <name type="scientific">Larinioides sclopetarius</name>
    <dbReference type="NCBI Taxonomy" id="280406"/>
    <lineage>
        <taxon>Eukaryota</taxon>
        <taxon>Metazoa</taxon>
        <taxon>Ecdysozoa</taxon>
        <taxon>Arthropoda</taxon>
        <taxon>Chelicerata</taxon>
        <taxon>Arachnida</taxon>
        <taxon>Araneae</taxon>
        <taxon>Araneomorphae</taxon>
        <taxon>Entelegynae</taxon>
        <taxon>Araneoidea</taxon>
        <taxon>Araneidae</taxon>
        <taxon>Larinioides</taxon>
    </lineage>
</organism>
<keyword evidence="3" id="KW-1185">Reference proteome</keyword>
<name>A0AAV1ZK58_9ARAC</name>
<accession>A0AAV1ZK58</accession>
<dbReference type="EMBL" id="CAXIEN010000054">
    <property type="protein sequence ID" value="CAL1271474.1"/>
    <property type="molecule type" value="Genomic_DNA"/>
</dbReference>
<gene>
    <name evidence="2" type="ORF">LARSCL_LOCUS5834</name>
</gene>
<evidence type="ECO:0000313" key="3">
    <source>
        <dbReference type="Proteomes" id="UP001497382"/>
    </source>
</evidence>
<evidence type="ECO:0000313" key="2">
    <source>
        <dbReference type="EMBL" id="CAL1271474.1"/>
    </source>
</evidence>
<protein>
    <submittedName>
        <fullName evidence="2">Uncharacterized protein</fullName>
    </submittedName>
</protein>
<keyword evidence="1" id="KW-0472">Membrane</keyword>
<reference evidence="2 3" key="1">
    <citation type="submission" date="2024-04" db="EMBL/GenBank/DDBJ databases">
        <authorList>
            <person name="Rising A."/>
            <person name="Reimegard J."/>
            <person name="Sonavane S."/>
            <person name="Akerstrom W."/>
            <person name="Nylinder S."/>
            <person name="Hedman E."/>
            <person name="Kallberg Y."/>
        </authorList>
    </citation>
    <scope>NUCLEOTIDE SEQUENCE [LARGE SCALE GENOMIC DNA]</scope>
</reference>
<keyword evidence="1" id="KW-0812">Transmembrane</keyword>
<feature type="transmembrane region" description="Helical" evidence="1">
    <location>
        <begin position="20"/>
        <end position="48"/>
    </location>
</feature>
<sequence length="62" mass="7289">MTPQLHQTHLQRVLHQPNELYFGMMQASIGVVVCLIAEMDLDLVALILTKQSFFVRFWERMI</sequence>
<dbReference type="Proteomes" id="UP001497382">
    <property type="component" value="Unassembled WGS sequence"/>
</dbReference>
<comment type="caution">
    <text evidence="2">The sequence shown here is derived from an EMBL/GenBank/DDBJ whole genome shotgun (WGS) entry which is preliminary data.</text>
</comment>